<dbReference type="GO" id="GO:0016987">
    <property type="term" value="F:sigma factor activity"/>
    <property type="evidence" value="ECO:0007669"/>
    <property type="project" value="UniProtKB-KW"/>
</dbReference>
<gene>
    <name evidence="13" type="ORF">SAMN04490248_1284</name>
</gene>
<dbReference type="PRINTS" id="PR00045">
    <property type="entry name" value="SIGMA54FCT"/>
</dbReference>
<evidence type="ECO:0000256" key="6">
    <source>
        <dbReference type="ARBA" id="ARBA00023082"/>
    </source>
</evidence>
<dbReference type="GO" id="GO:0001216">
    <property type="term" value="F:DNA-binding transcription activator activity"/>
    <property type="evidence" value="ECO:0007669"/>
    <property type="project" value="InterPro"/>
</dbReference>
<feature type="region of interest" description="Disordered" evidence="10">
    <location>
        <begin position="403"/>
        <end position="426"/>
    </location>
</feature>
<evidence type="ECO:0000259" key="12">
    <source>
        <dbReference type="Pfam" id="PF04963"/>
    </source>
</evidence>
<evidence type="ECO:0000256" key="10">
    <source>
        <dbReference type="SAM" id="MobiDB-lite"/>
    </source>
</evidence>
<dbReference type="InterPro" id="IPR007046">
    <property type="entry name" value="RNA_pol_sigma_54_core-bd"/>
</dbReference>
<dbReference type="OrthoDB" id="9814402at2"/>
<dbReference type="PANTHER" id="PTHR32248">
    <property type="entry name" value="RNA POLYMERASE SIGMA-54 FACTOR"/>
    <property type="match status" value="1"/>
</dbReference>
<dbReference type="STRING" id="569882.SAMN04490248_1284"/>
<proteinExistence type="inferred from homology"/>
<keyword evidence="2 9" id="KW-0240">DNA-directed RNA polymerase</keyword>
<accession>A0A1H8VDT9</accession>
<dbReference type="Proteomes" id="UP000198893">
    <property type="component" value="Unassembled WGS sequence"/>
</dbReference>
<feature type="domain" description="RNA polymerase sigma factor 54 core-binding" evidence="12">
    <location>
        <begin position="64"/>
        <end position="240"/>
    </location>
</feature>
<dbReference type="GO" id="GO:0016779">
    <property type="term" value="F:nucleotidyltransferase activity"/>
    <property type="evidence" value="ECO:0007669"/>
    <property type="project" value="UniProtKB-KW"/>
</dbReference>
<dbReference type="PROSITE" id="PS50044">
    <property type="entry name" value="SIGMA54_3"/>
    <property type="match status" value="1"/>
</dbReference>
<keyword evidence="4 9" id="KW-0548">Nucleotidyltransferase</keyword>
<evidence type="ECO:0000256" key="4">
    <source>
        <dbReference type="ARBA" id="ARBA00022695"/>
    </source>
</evidence>
<dbReference type="Pfam" id="PF04552">
    <property type="entry name" value="Sigma54_DBD"/>
    <property type="match status" value="1"/>
</dbReference>
<keyword evidence="6 9" id="KW-0731">Sigma factor</keyword>
<evidence type="ECO:0000256" key="2">
    <source>
        <dbReference type="ARBA" id="ARBA00022478"/>
    </source>
</evidence>
<dbReference type="AlphaFoldDB" id="A0A1H8VDT9"/>
<evidence type="ECO:0000256" key="9">
    <source>
        <dbReference type="PIRNR" id="PIRNR000774"/>
    </source>
</evidence>
<sequence length="426" mass="46727">MKLSPQIVLAQQTRLKLSQDMLRAIGFLELSNLELAISLREITADNPWIELHLPSALESGIAVEAETPSLISHVLAQLPDLVPAPQDRSVALELIDEMDSNGFIIRPIEEIAQRSGLPIKEVLRILTALQKIEPRGLFARSVSECLALQLEETETISEEMRCVLDALPSLSRGGFAALQREVDLPEDSVTAALARLRTLNPRPAACFASSHALPRLADLVFHNRSGAWEVDVNPDTMPKATLIDPGTAHRTAGTRLSQERSEARNLIMALERRRRSLLSIGRILAREQAEFLTKGAGAQRPLTMRAVAAELDLHESTVGRIVNSGAAATPLGTFPLRTFFCRGVRRRDQTAPPTSEPAILLRINEIVKAEEPGAPLSDAGIAEKLASEGIMVSRRVTARLRARAGLGNRAERRRRHHTADPKNDLK</sequence>
<evidence type="ECO:0000256" key="8">
    <source>
        <dbReference type="ARBA" id="ARBA00023163"/>
    </source>
</evidence>
<dbReference type="GO" id="GO:0003677">
    <property type="term" value="F:DNA binding"/>
    <property type="evidence" value="ECO:0007669"/>
    <property type="project" value="UniProtKB-KW"/>
</dbReference>
<dbReference type="GO" id="GO:0006352">
    <property type="term" value="P:DNA-templated transcription initiation"/>
    <property type="evidence" value="ECO:0007669"/>
    <property type="project" value="InterPro"/>
</dbReference>
<dbReference type="PIRSF" id="PIRSF000774">
    <property type="entry name" value="RpoN"/>
    <property type="match status" value="1"/>
</dbReference>
<evidence type="ECO:0000259" key="11">
    <source>
        <dbReference type="Pfam" id="PF04552"/>
    </source>
</evidence>
<evidence type="ECO:0000313" key="13">
    <source>
        <dbReference type="EMBL" id="SEP13433.1"/>
    </source>
</evidence>
<dbReference type="Gene3D" id="1.10.10.1330">
    <property type="entry name" value="RNA polymerase sigma-54 factor, core-binding domain"/>
    <property type="match status" value="1"/>
</dbReference>
<dbReference type="InterPro" id="IPR038709">
    <property type="entry name" value="RpoN_core-bd_sf"/>
</dbReference>
<dbReference type="InterPro" id="IPR007634">
    <property type="entry name" value="RNA_pol_sigma_54_DNA-bd"/>
</dbReference>
<keyword evidence="3 9" id="KW-0808">Transferase</keyword>
<dbReference type="Pfam" id="PF00309">
    <property type="entry name" value="Sigma54_AID"/>
    <property type="match status" value="1"/>
</dbReference>
<dbReference type="Gene3D" id="1.10.10.60">
    <property type="entry name" value="Homeodomain-like"/>
    <property type="match status" value="1"/>
</dbReference>
<keyword evidence="14" id="KW-1185">Reference proteome</keyword>
<dbReference type="PANTHER" id="PTHR32248:SF4">
    <property type="entry name" value="RNA POLYMERASE SIGMA-54 FACTOR"/>
    <property type="match status" value="1"/>
</dbReference>
<feature type="domain" description="RNA polymerase sigma factor 54 DNA-binding" evidence="11">
    <location>
        <begin position="256"/>
        <end position="414"/>
    </location>
</feature>
<dbReference type="EMBL" id="FODS01000028">
    <property type="protein sequence ID" value="SEP13433.1"/>
    <property type="molecule type" value="Genomic_DNA"/>
</dbReference>
<evidence type="ECO:0000256" key="1">
    <source>
        <dbReference type="ARBA" id="ARBA00008798"/>
    </source>
</evidence>
<dbReference type="RefSeq" id="WP_093120143.1">
    <property type="nucleotide sequence ID" value="NZ_FODS01000028.1"/>
</dbReference>
<evidence type="ECO:0000256" key="3">
    <source>
        <dbReference type="ARBA" id="ARBA00022679"/>
    </source>
</evidence>
<protein>
    <recommendedName>
        <fullName evidence="9">RNA polymerase sigma-54 factor</fullName>
    </recommendedName>
</protein>
<evidence type="ECO:0000256" key="5">
    <source>
        <dbReference type="ARBA" id="ARBA00023015"/>
    </source>
</evidence>
<evidence type="ECO:0000313" key="14">
    <source>
        <dbReference type="Proteomes" id="UP000198893"/>
    </source>
</evidence>
<organism evidence="13 14">
    <name type="scientific">Salinihabitans flavidus</name>
    <dbReference type="NCBI Taxonomy" id="569882"/>
    <lineage>
        <taxon>Bacteria</taxon>
        <taxon>Pseudomonadati</taxon>
        <taxon>Pseudomonadota</taxon>
        <taxon>Alphaproteobacteria</taxon>
        <taxon>Rhodobacterales</taxon>
        <taxon>Roseobacteraceae</taxon>
        <taxon>Salinihabitans</taxon>
    </lineage>
</organism>
<comment type="function">
    <text evidence="9">Sigma factors are initiation factors that promote the attachment of RNA polymerase to specific initiation sites and are then released.</text>
</comment>
<reference evidence="13 14" key="1">
    <citation type="submission" date="2016-10" db="EMBL/GenBank/DDBJ databases">
        <authorList>
            <person name="de Groot N.N."/>
        </authorList>
    </citation>
    <scope>NUCLEOTIDE SEQUENCE [LARGE SCALE GENOMIC DNA]</scope>
    <source>
        <strain evidence="13 14">DSM 27842</strain>
    </source>
</reference>
<name>A0A1H8VDT9_9RHOB</name>
<evidence type="ECO:0000256" key="7">
    <source>
        <dbReference type="ARBA" id="ARBA00023125"/>
    </source>
</evidence>
<keyword evidence="5 9" id="KW-0805">Transcription regulation</keyword>
<keyword evidence="7 9" id="KW-0238">DNA-binding</keyword>
<dbReference type="InterPro" id="IPR000394">
    <property type="entry name" value="RNA_pol_sigma_54"/>
</dbReference>
<dbReference type="Pfam" id="PF04963">
    <property type="entry name" value="Sigma54_CBD"/>
    <property type="match status" value="1"/>
</dbReference>
<comment type="similarity">
    <text evidence="1 9">Belongs to the sigma-54 factor family.</text>
</comment>
<keyword evidence="8 9" id="KW-0804">Transcription</keyword>
<dbReference type="GO" id="GO:0000428">
    <property type="term" value="C:DNA-directed RNA polymerase complex"/>
    <property type="evidence" value="ECO:0007669"/>
    <property type="project" value="UniProtKB-KW"/>
</dbReference>